<feature type="coiled-coil region" evidence="1">
    <location>
        <begin position="91"/>
        <end position="137"/>
    </location>
</feature>
<dbReference type="Pfam" id="PF20404">
    <property type="entry name" value="DUF6694"/>
    <property type="match status" value="1"/>
</dbReference>
<reference evidence="2 3" key="1">
    <citation type="journal article" date="2018" name="Mar. Genomics">
        <title>Complete genome sequence of Marinifilaceae bacterium strain SPP2, isolated from the Antarctic marine sediment.</title>
        <authorList>
            <person name="Watanabe M."/>
            <person name="Kojima H."/>
            <person name="Fukui M."/>
        </authorList>
    </citation>
    <scope>NUCLEOTIDE SEQUENCE [LARGE SCALE GENOMIC DNA]</scope>
    <source>
        <strain evidence="2 3">SPP2</strain>
    </source>
</reference>
<name>A0A1Y1CN15_9BACT</name>
<evidence type="ECO:0008006" key="4">
    <source>
        <dbReference type="Google" id="ProtNLM"/>
    </source>
</evidence>
<dbReference type="AlphaFoldDB" id="A0A1Y1CN15"/>
<dbReference type="Proteomes" id="UP000218267">
    <property type="component" value="Chromosome"/>
</dbReference>
<dbReference type="InterPro" id="IPR046516">
    <property type="entry name" value="DUF6694"/>
</dbReference>
<dbReference type="PROSITE" id="PS51257">
    <property type="entry name" value="PROKAR_LIPOPROTEIN"/>
    <property type="match status" value="1"/>
</dbReference>
<organism evidence="2 3">
    <name type="scientific">Labilibaculum antarcticum</name>
    <dbReference type="NCBI Taxonomy" id="1717717"/>
    <lineage>
        <taxon>Bacteria</taxon>
        <taxon>Pseudomonadati</taxon>
        <taxon>Bacteroidota</taxon>
        <taxon>Bacteroidia</taxon>
        <taxon>Marinilabiliales</taxon>
        <taxon>Marinifilaceae</taxon>
        <taxon>Labilibaculum</taxon>
    </lineage>
</organism>
<dbReference type="KEGG" id="mbas:ALGA_3382"/>
<reference evidence="3" key="2">
    <citation type="journal article" date="2020" name="Antonie Van Leeuwenhoek">
        <title>Labilibaculum antarcticum sp. nov., a novel facultative anaerobic, psychrotorelant bacterium isolated from marine sediment of Antarctica.</title>
        <authorList>
            <person name="Watanabe M."/>
            <person name="Kojima H."/>
            <person name="Fukui M."/>
        </authorList>
    </citation>
    <scope>NUCLEOTIDE SEQUENCE [LARGE SCALE GENOMIC DNA]</scope>
    <source>
        <strain evidence="3">SPP2</strain>
    </source>
</reference>
<gene>
    <name evidence="2" type="ORF">ALGA_3382</name>
</gene>
<evidence type="ECO:0000313" key="3">
    <source>
        <dbReference type="Proteomes" id="UP000218267"/>
    </source>
</evidence>
<sequence length="273" mass="30902">MTIMKRVTLLLGVIAILLSSCAKKIDGSSEEAMKSSIEEIKKSLDDEKKEKFEESMKLIMFQGLDFGKLMQEGGAEETVSDMKSKLDGKTADDLIAEGEKIQAEIERKKKDQAKGEIEELNQKMGQAEKDKQMLAKFEVKRSRFYKRKKGTYYVTEEPIIELTVRNGTDKAVSRAYFTGTLASPKRSVPWIKDDFNYEISGGLEPGEEVTWYLAPNMFSDWGKVDAPKDAVLTVDVTQLDGPNGEVMYSVNNFGEDEQERLEELLADYPEFKK</sequence>
<evidence type="ECO:0000256" key="1">
    <source>
        <dbReference type="SAM" id="Coils"/>
    </source>
</evidence>
<keyword evidence="3" id="KW-1185">Reference proteome</keyword>
<dbReference type="EMBL" id="AP018042">
    <property type="protein sequence ID" value="BAX81680.1"/>
    <property type="molecule type" value="Genomic_DNA"/>
</dbReference>
<keyword evidence="1" id="KW-0175">Coiled coil</keyword>
<evidence type="ECO:0000313" key="2">
    <source>
        <dbReference type="EMBL" id="BAX81680.1"/>
    </source>
</evidence>
<accession>A0A1Y1CN15</accession>
<protein>
    <recommendedName>
        <fullName evidence="4">Lipoprotein</fullName>
    </recommendedName>
</protein>
<proteinExistence type="predicted"/>